<evidence type="ECO:0000313" key="3">
    <source>
        <dbReference type="Proteomes" id="UP000544742"/>
    </source>
</evidence>
<evidence type="ECO:0000259" key="1">
    <source>
        <dbReference type="Pfam" id="PF12323"/>
    </source>
</evidence>
<organism evidence="2 3">
    <name type="scientific">Methanothrix soehngenii</name>
    <name type="common">Methanosaeta concilii</name>
    <dbReference type="NCBI Taxonomy" id="2223"/>
    <lineage>
        <taxon>Archaea</taxon>
        <taxon>Methanobacteriati</taxon>
        <taxon>Methanobacteriota</taxon>
        <taxon>Stenosarchaea group</taxon>
        <taxon>Methanomicrobia</taxon>
        <taxon>Methanotrichales</taxon>
        <taxon>Methanotrichaceae</taxon>
        <taxon>Methanothrix</taxon>
    </lineage>
</organism>
<dbReference type="InterPro" id="IPR021027">
    <property type="entry name" value="Transposase_put_HTH"/>
</dbReference>
<feature type="domain" description="Transposase putative helix-turn-helix" evidence="1">
    <location>
        <begin position="1"/>
        <end position="43"/>
    </location>
</feature>
<feature type="non-terminal residue" evidence="2">
    <location>
        <position position="44"/>
    </location>
</feature>
<proteinExistence type="predicted"/>
<comment type="caution">
    <text evidence="2">The sequence shown here is derived from an EMBL/GenBank/DDBJ whole genome shotgun (WGS) entry which is preliminary data.</text>
</comment>
<sequence>MLKAYKFRIYPTKSQRTKMERTLDLCRWTYNQTLAYRKDAWEKE</sequence>
<dbReference type="AlphaFoldDB" id="A0A7K4AIT1"/>
<dbReference type="EMBL" id="JAAYUN010000124">
    <property type="protein sequence ID" value="NLJ22911.1"/>
    <property type="molecule type" value="Genomic_DNA"/>
</dbReference>
<dbReference type="Proteomes" id="UP000544742">
    <property type="component" value="Unassembled WGS sequence"/>
</dbReference>
<reference evidence="2 3" key="1">
    <citation type="journal article" date="2020" name="Biotechnol. Biofuels">
        <title>New insights from the biogas microbiome by comprehensive genome-resolved metagenomics of nearly 1600 species originating from multiple anaerobic digesters.</title>
        <authorList>
            <person name="Campanaro S."/>
            <person name="Treu L."/>
            <person name="Rodriguez-R L.M."/>
            <person name="Kovalovszki A."/>
            <person name="Ziels R.M."/>
            <person name="Maus I."/>
            <person name="Zhu X."/>
            <person name="Kougias P.G."/>
            <person name="Basile A."/>
            <person name="Luo G."/>
            <person name="Schluter A."/>
            <person name="Konstantinidis K.T."/>
            <person name="Angelidaki I."/>
        </authorList>
    </citation>
    <scope>NUCLEOTIDE SEQUENCE [LARGE SCALE GENOMIC DNA]</scope>
    <source>
        <strain evidence="2">AS27yjCOA_157</strain>
    </source>
</reference>
<dbReference type="Pfam" id="PF12323">
    <property type="entry name" value="HTH_OrfB_IS605"/>
    <property type="match status" value="1"/>
</dbReference>
<name>A0A7K4AIT1_METSH</name>
<accession>A0A7K4AIT1</accession>
<gene>
    <name evidence="2" type="ORF">GX426_07360</name>
</gene>
<protein>
    <submittedName>
        <fullName evidence="2">Helix-turn-helix domain-containing protein</fullName>
    </submittedName>
</protein>
<evidence type="ECO:0000313" key="2">
    <source>
        <dbReference type="EMBL" id="NLJ22911.1"/>
    </source>
</evidence>